<protein>
    <submittedName>
        <fullName evidence="3">Vacuolar protein sorting-associated protein 13D-like 2</fullName>
    </submittedName>
</protein>
<dbReference type="InterPro" id="IPR009060">
    <property type="entry name" value="UBA-like_sf"/>
</dbReference>
<feature type="non-terminal residue" evidence="3">
    <location>
        <position position="1"/>
    </location>
</feature>
<dbReference type="PANTHER" id="PTHR16166">
    <property type="entry name" value="VACUOLAR PROTEIN SORTING-ASSOCIATED PROTEIN VPS13"/>
    <property type="match status" value="1"/>
</dbReference>
<feature type="region of interest" description="Disordered" evidence="1">
    <location>
        <begin position="518"/>
        <end position="548"/>
    </location>
</feature>
<sequence>MSRETCLDPLSTTVMCAEELYSCRDHGRPILHSTSIELRLRHEQAGFLLADHESGLFFPNDIFLDLHPTTSRDSLQIDGGIVTPLKISVSRQQYRQVVKTLSNLSVATMEDTTNRQGLSSVVEEGTTVIKTETSQRPKSSQVPVEADNTLIAVKGSFSVPNLCVELRGDVGEKEKPLVNLLLEELKATYESCEPYKTKTQLTLRSLMMEDLQQSDTSTQHRFLMNSDTVPQDTASDTQSQFQHSSLYPSYHSHSHFLHEHHVPEFISTSCPEFWQHHAAHLASSSLPSELKMEKPFFKALQKPTITPKKNLRGLSSQSPHISTKCNATCTKSPCTPPPSPTPGEEPHFAHRPHTTLVTITISDIDKRCPEYHSKYDGTNRFVDVDFNSLTTVVNISSWVMVLDFFSTDQDDSVLNMTSREVTPDTSKEFGPRVTEELNTIVEVQVRSLTLIFNKTDCELARASISQVLVRSVGSEGNLTLTGRLGSLSLVDCTSHGHLYREKFITAGNEAMTFQVFRSHDSRSRSHSRHRDGNQSYTSESDAEGDLRQQQSHSVSQKCLLDVLYIDLVNMDIYTSTRSPPKKSYNSGRNNQGISKSKSSNDTGEIVEWIFGSFSVMRQGTSMLYDKCALKLQVERNLDTAVCHEVPDMSIHGTVNKVHVTIDTADYKLIRGLLMFNLGEPLPSVPMPAYLYQSQPQQWWHSATSVRTSLNIILNLDNVTLELENLEQDNVQGSKSCTPLACINFISSRLTYENFSDYSKDVDLVSQEILISDTRFEGFPVNKRSNIFTNILQPTPSKSAKNNSQLQAEVHYRSTKNVTRFTILLNNMRLMGILDWWWEVLDFIYMTPDNPFHKGEKNGDNSKETSGSPSTVVTPVLFSPILTPMHSTPLHPSPQTQSPQPQSPRSESPAPKERTIRSNTPKLNPMVESTGVMTKHAIFQEQNKVPFELKLNITDSELVVVENTAVWDTSAVILRSTAVVSYRPQHQERPLSCNLNQCELYSCILGLEDDTALSIIDPVTINIEVIMHQLNIRLSYHDMKMFQQILESVPKQREVAKKPIMSKEMTQPANFQAQVDKLSALGFCQMDCKHALEKCEGRLDDAALWLTHNAQPVPAATVTPADINKKGAINLHALEIKTGSVNICVIDDCGDCDVPLLEFSLSHLGLKQDWYGKGSASCSLSANYYNRALSGWEPFLEPWLCQADWDKSLSRDLNGERLTLTVMTKDTVNVNITQTLLELYRMVKNNWTSDYYNRERLEVETSTVSSEDGCKGIVVSPQGYRRRSPFIPFALKNDTGCDLTFATMTATPDRQVISSVLWICVIIMADMEILTRSDMPKMDWIHVPAGSTVPFSFEGRGKQRHRDTHELKVHQLLVQVDGWQPIGPVTVDKVGIFFRLASSLPSTSSTLNCELPSARIIMAVTLDGSARKLVTIRSALLLTNLLNCPVDIRLENSAVRLGGKALLMCMYIMKYS</sequence>
<evidence type="ECO:0000313" key="3">
    <source>
        <dbReference type="EMBL" id="KAG7167042.1"/>
    </source>
</evidence>
<feature type="region of interest" description="Disordered" evidence="1">
    <location>
        <begin position="883"/>
        <end position="924"/>
    </location>
</feature>
<organism evidence="3 4">
    <name type="scientific">Homarus americanus</name>
    <name type="common">American lobster</name>
    <dbReference type="NCBI Taxonomy" id="6706"/>
    <lineage>
        <taxon>Eukaryota</taxon>
        <taxon>Metazoa</taxon>
        <taxon>Ecdysozoa</taxon>
        <taxon>Arthropoda</taxon>
        <taxon>Crustacea</taxon>
        <taxon>Multicrustacea</taxon>
        <taxon>Malacostraca</taxon>
        <taxon>Eumalacostraca</taxon>
        <taxon>Eucarida</taxon>
        <taxon>Decapoda</taxon>
        <taxon>Pleocyemata</taxon>
        <taxon>Astacidea</taxon>
        <taxon>Nephropoidea</taxon>
        <taxon>Nephropidae</taxon>
        <taxon>Homarus</taxon>
    </lineage>
</organism>
<gene>
    <name evidence="3" type="primary">VPS13D-L2</name>
    <name evidence="3" type="ORF">Hamer_G005359</name>
</gene>
<feature type="domain" description="UBA" evidence="2">
    <location>
        <begin position="1070"/>
        <end position="1107"/>
    </location>
</feature>
<dbReference type="GO" id="GO:0007005">
    <property type="term" value="P:mitochondrion organization"/>
    <property type="evidence" value="ECO:0007669"/>
    <property type="project" value="TreeGrafter"/>
</dbReference>
<proteinExistence type="predicted"/>
<dbReference type="InterPro" id="IPR026847">
    <property type="entry name" value="VPS13"/>
</dbReference>
<dbReference type="GO" id="GO:0045053">
    <property type="term" value="P:protein retention in Golgi apparatus"/>
    <property type="evidence" value="ECO:0007669"/>
    <property type="project" value="TreeGrafter"/>
</dbReference>
<accession>A0A8J5JYN7</accession>
<dbReference type="InterPro" id="IPR056747">
    <property type="entry name" value="VPS13-like_M"/>
</dbReference>
<feature type="region of interest" description="Disordered" evidence="1">
    <location>
        <begin position="576"/>
        <end position="599"/>
    </location>
</feature>
<keyword evidence="4" id="KW-1185">Reference proteome</keyword>
<dbReference type="Pfam" id="PF25033">
    <property type="entry name" value="VPS13_M"/>
    <property type="match status" value="1"/>
</dbReference>
<feature type="compositionally biased region" description="Pro residues" evidence="1">
    <location>
        <begin position="334"/>
        <end position="343"/>
    </location>
</feature>
<comment type="caution">
    <text evidence="3">The sequence shown here is derived from an EMBL/GenBank/DDBJ whole genome shotgun (WGS) entry which is preliminary data.</text>
</comment>
<evidence type="ECO:0000259" key="2">
    <source>
        <dbReference type="SMART" id="SM00165"/>
    </source>
</evidence>
<dbReference type="GO" id="GO:0006623">
    <property type="term" value="P:protein targeting to vacuole"/>
    <property type="evidence" value="ECO:0007669"/>
    <property type="project" value="TreeGrafter"/>
</dbReference>
<reference evidence="3" key="1">
    <citation type="journal article" date="2021" name="Sci. Adv.">
        <title>The American lobster genome reveals insights on longevity, neural, and immune adaptations.</title>
        <authorList>
            <person name="Polinski J.M."/>
            <person name="Zimin A.V."/>
            <person name="Clark K.F."/>
            <person name="Kohn A.B."/>
            <person name="Sadowski N."/>
            <person name="Timp W."/>
            <person name="Ptitsyn A."/>
            <person name="Khanna P."/>
            <person name="Romanova D.Y."/>
            <person name="Williams P."/>
            <person name="Greenwood S.J."/>
            <person name="Moroz L.L."/>
            <person name="Walt D.R."/>
            <person name="Bodnar A.G."/>
        </authorList>
    </citation>
    <scope>NUCLEOTIDE SEQUENCE</scope>
    <source>
        <strain evidence="3">GMGI-L3</strain>
    </source>
</reference>
<feature type="compositionally biased region" description="Low complexity" evidence="1">
    <location>
        <begin position="886"/>
        <end position="908"/>
    </location>
</feature>
<dbReference type="SUPFAM" id="SSF46934">
    <property type="entry name" value="UBA-like"/>
    <property type="match status" value="1"/>
</dbReference>
<dbReference type="EMBL" id="JAHLQT010021845">
    <property type="protein sequence ID" value="KAG7167042.1"/>
    <property type="molecule type" value="Genomic_DNA"/>
</dbReference>
<dbReference type="Proteomes" id="UP000747542">
    <property type="component" value="Unassembled WGS sequence"/>
</dbReference>
<dbReference type="SMART" id="SM00165">
    <property type="entry name" value="UBA"/>
    <property type="match status" value="1"/>
</dbReference>
<dbReference type="InterPro" id="IPR015940">
    <property type="entry name" value="UBA"/>
</dbReference>
<evidence type="ECO:0000313" key="4">
    <source>
        <dbReference type="Proteomes" id="UP000747542"/>
    </source>
</evidence>
<dbReference type="PANTHER" id="PTHR16166:SF141">
    <property type="entry name" value="INTERMEMBRANE LIPID TRANSFER PROTEIN VPS13D"/>
    <property type="match status" value="1"/>
</dbReference>
<name>A0A8J5JYN7_HOMAM</name>
<evidence type="ECO:0000256" key="1">
    <source>
        <dbReference type="SAM" id="MobiDB-lite"/>
    </source>
</evidence>
<feature type="region of interest" description="Disordered" evidence="1">
    <location>
        <begin position="326"/>
        <end position="349"/>
    </location>
</feature>